<keyword evidence="3" id="KW-1185">Reference proteome</keyword>
<reference evidence="2" key="1">
    <citation type="submission" date="2022-12" db="EMBL/GenBank/DDBJ databases">
        <authorList>
            <person name="Petersen C."/>
        </authorList>
    </citation>
    <scope>NUCLEOTIDE SEQUENCE</scope>
    <source>
        <strain evidence="2">IBT 35675</strain>
    </source>
</reference>
<feature type="region of interest" description="Disordered" evidence="1">
    <location>
        <begin position="36"/>
        <end position="77"/>
    </location>
</feature>
<organism evidence="2 3">
    <name type="scientific">Penicillium brevicompactum</name>
    <dbReference type="NCBI Taxonomy" id="5074"/>
    <lineage>
        <taxon>Eukaryota</taxon>
        <taxon>Fungi</taxon>
        <taxon>Dikarya</taxon>
        <taxon>Ascomycota</taxon>
        <taxon>Pezizomycotina</taxon>
        <taxon>Eurotiomycetes</taxon>
        <taxon>Eurotiomycetidae</taxon>
        <taxon>Eurotiales</taxon>
        <taxon>Aspergillaceae</taxon>
        <taxon>Penicillium</taxon>
    </lineage>
</organism>
<proteinExistence type="predicted"/>
<sequence length="97" mass="10991">MATFGSYLTPEFLAAPPDQTPVLYGRPLKAHEILVSPARPPPEPLNPWIQLRDPPEEPSADVTQTAEAKPKRSLRRKLKSMVTSTRKFFSRHLRRSS</sequence>
<reference evidence="2" key="2">
    <citation type="journal article" date="2023" name="IMA Fungus">
        <title>Comparative genomic study of the Penicillium genus elucidates a diverse pangenome and 15 lateral gene transfer events.</title>
        <authorList>
            <person name="Petersen C."/>
            <person name="Sorensen T."/>
            <person name="Nielsen M.R."/>
            <person name="Sondergaard T.E."/>
            <person name="Sorensen J.L."/>
            <person name="Fitzpatrick D.A."/>
            <person name="Frisvad J.C."/>
            <person name="Nielsen K.L."/>
        </authorList>
    </citation>
    <scope>NUCLEOTIDE SEQUENCE</scope>
    <source>
        <strain evidence="2">IBT 35675</strain>
    </source>
</reference>
<evidence type="ECO:0000313" key="3">
    <source>
        <dbReference type="Proteomes" id="UP001148299"/>
    </source>
</evidence>
<protein>
    <submittedName>
        <fullName evidence="2">Uncharacterized protein</fullName>
    </submittedName>
</protein>
<gene>
    <name evidence="2" type="ORF">N7541_003626</name>
</gene>
<evidence type="ECO:0000313" key="2">
    <source>
        <dbReference type="EMBL" id="KAJ5362782.1"/>
    </source>
</evidence>
<dbReference type="EMBL" id="JAPZBR010000002">
    <property type="protein sequence ID" value="KAJ5362782.1"/>
    <property type="molecule type" value="Genomic_DNA"/>
</dbReference>
<name>A0A9W9RM68_PENBR</name>
<dbReference type="Proteomes" id="UP001148299">
    <property type="component" value="Unassembled WGS sequence"/>
</dbReference>
<evidence type="ECO:0000256" key="1">
    <source>
        <dbReference type="SAM" id="MobiDB-lite"/>
    </source>
</evidence>
<accession>A0A9W9RM68</accession>
<comment type="caution">
    <text evidence="2">The sequence shown here is derived from an EMBL/GenBank/DDBJ whole genome shotgun (WGS) entry which is preliminary data.</text>
</comment>
<dbReference type="AlphaFoldDB" id="A0A9W9RM68"/>